<evidence type="ECO:0000313" key="5">
    <source>
        <dbReference type="Proteomes" id="UP000332933"/>
    </source>
</evidence>
<dbReference type="SMART" id="SM00108">
    <property type="entry name" value="B_lectin"/>
    <property type="match status" value="1"/>
</dbReference>
<gene>
    <name evidence="4" type="primary">Aste57867_523</name>
    <name evidence="3" type="ORF">As57867_000522</name>
    <name evidence="4" type="ORF">ASTE57867_523</name>
</gene>
<name>A0A485K3U2_9STRA</name>
<dbReference type="EMBL" id="CAADRA010000028">
    <property type="protein sequence ID" value="VFT77748.1"/>
    <property type="molecule type" value="Genomic_DNA"/>
</dbReference>
<reference evidence="4 5" key="1">
    <citation type="submission" date="2019-03" db="EMBL/GenBank/DDBJ databases">
        <authorList>
            <person name="Gaulin E."/>
            <person name="Dumas B."/>
        </authorList>
    </citation>
    <scope>NUCLEOTIDE SEQUENCE [LARGE SCALE GENOMIC DNA]</scope>
    <source>
        <strain evidence="4">CBS 568.67</strain>
    </source>
</reference>
<keyword evidence="5" id="KW-1185">Reference proteome</keyword>
<protein>
    <submittedName>
        <fullName evidence="4">Aste57867_523 protein</fullName>
    </submittedName>
</protein>
<dbReference type="EMBL" id="VJMH01000028">
    <property type="protein sequence ID" value="KAF0720142.1"/>
    <property type="molecule type" value="Genomic_DNA"/>
</dbReference>
<dbReference type="Proteomes" id="UP000332933">
    <property type="component" value="Unassembled WGS sequence"/>
</dbReference>
<feature type="signal peptide" evidence="1">
    <location>
        <begin position="1"/>
        <end position="21"/>
    </location>
</feature>
<evidence type="ECO:0000256" key="1">
    <source>
        <dbReference type="SAM" id="SignalP"/>
    </source>
</evidence>
<dbReference type="Gene3D" id="2.90.10.10">
    <property type="entry name" value="Bulb-type lectin domain"/>
    <property type="match status" value="2"/>
</dbReference>
<evidence type="ECO:0000259" key="2">
    <source>
        <dbReference type="PROSITE" id="PS50927"/>
    </source>
</evidence>
<keyword evidence="1" id="KW-0732">Signal</keyword>
<dbReference type="AlphaFoldDB" id="A0A485K3U2"/>
<dbReference type="PROSITE" id="PS50927">
    <property type="entry name" value="BULB_LECTIN"/>
    <property type="match status" value="1"/>
</dbReference>
<dbReference type="SUPFAM" id="SSF51110">
    <property type="entry name" value="alpha-D-mannose-specific plant lectins"/>
    <property type="match status" value="1"/>
</dbReference>
<evidence type="ECO:0000313" key="4">
    <source>
        <dbReference type="EMBL" id="VFT77748.1"/>
    </source>
</evidence>
<dbReference type="InterPro" id="IPR001480">
    <property type="entry name" value="Bulb-type_lectin_dom"/>
</dbReference>
<reference evidence="3" key="2">
    <citation type="submission" date="2019-06" db="EMBL/GenBank/DDBJ databases">
        <title>Genomics analysis of Aphanomyces spp. identifies a new class of oomycete effector associated with host adaptation.</title>
        <authorList>
            <person name="Gaulin E."/>
        </authorList>
    </citation>
    <scope>NUCLEOTIDE SEQUENCE</scope>
    <source>
        <strain evidence="3">CBS 578.67</strain>
    </source>
</reference>
<feature type="domain" description="Bulb-type lectin" evidence="2">
    <location>
        <begin position="35"/>
        <end position="151"/>
    </location>
</feature>
<evidence type="ECO:0000313" key="3">
    <source>
        <dbReference type="EMBL" id="KAF0720142.1"/>
    </source>
</evidence>
<dbReference type="InterPro" id="IPR036426">
    <property type="entry name" value="Bulb-type_lectin_dom_sf"/>
</dbReference>
<proteinExistence type="predicted"/>
<organism evidence="4 5">
    <name type="scientific">Aphanomyces stellatus</name>
    <dbReference type="NCBI Taxonomy" id="120398"/>
    <lineage>
        <taxon>Eukaryota</taxon>
        <taxon>Sar</taxon>
        <taxon>Stramenopiles</taxon>
        <taxon>Oomycota</taxon>
        <taxon>Saprolegniomycetes</taxon>
        <taxon>Saprolegniales</taxon>
        <taxon>Verrucalvaceae</taxon>
        <taxon>Aphanomyces</taxon>
    </lineage>
</organism>
<dbReference type="OrthoDB" id="1884773at2759"/>
<sequence length="243" mass="26636">MRFLAVAFALLALDDNIFVRGYCNLCSDRGVQGLYSNMPGRDSLWRGQDLFSRLKAYRATMQWDSNFVLYNGQNGVKWAANSQGTGATRVVIQGDGNVVAVKDDGTPAWASQTAGQGKGPYCLMVRDNLVWGNGLKVFDDNCDWFWWSGRSIAGGANDTGIIHGTAKTANAVDAIFDRLTQDPAAIGVIYEDIVKDNAVRSVFERIVATSTDESTDVVTQEVGAFSSEAFEHWYVRFSASRSD</sequence>
<feature type="chain" id="PRO_5033436596" evidence="1">
    <location>
        <begin position="22"/>
        <end position="243"/>
    </location>
</feature>
<accession>A0A485K3U2</accession>